<dbReference type="Proteomes" id="UP001049518">
    <property type="component" value="Chromosome"/>
</dbReference>
<sequence length="398" mass="42984">MSRDEADRALAHLRDEKERIGSALLELEDHPGYRLLKGAAVDGETRRVQAGVQSRVSELWALFDLYGRVLGAAEELRARQPRPGQEQLARLTWLLAGPSVELPAEEVPLERRTLLSAPSGERLTLQAAVERMTPLYEEAARSVAAVDAVWSALLSRLAEVEAERRAAVALRETLGGADPGLDGLVAELAAAAAAVRSDPMGLTSDGRADTARLDALHASLTAVRRGLEEADRLRTGFDDRIRGVADVLERLREAEAEALARRDAVIAKIAAPAVPEVPVVSAALADRLAALRQGGAWDALAERVTGLERAADAALGEARDTARVIQGLLDRREELRGRLEGYRAKAARLGLAEDSGLAEIYERARGLLWSSPCDLRKATVTLSDYQKTITSRTKGAER</sequence>
<dbReference type="EMBL" id="CP059572">
    <property type="protein sequence ID" value="QXJ24916.1"/>
    <property type="molecule type" value="Genomic_DNA"/>
</dbReference>
<organism evidence="1 2">
    <name type="scientific">Actinomadura graeca</name>
    <dbReference type="NCBI Taxonomy" id="2750812"/>
    <lineage>
        <taxon>Bacteria</taxon>
        <taxon>Bacillati</taxon>
        <taxon>Actinomycetota</taxon>
        <taxon>Actinomycetes</taxon>
        <taxon>Streptosporangiales</taxon>
        <taxon>Thermomonosporaceae</taxon>
        <taxon>Actinomadura</taxon>
    </lineage>
</organism>
<dbReference type="RefSeq" id="WP_231330815.1">
    <property type="nucleotide sequence ID" value="NZ_CP059572.1"/>
</dbReference>
<name>A0ABX8R1G0_9ACTN</name>
<keyword evidence="2" id="KW-1185">Reference proteome</keyword>
<reference evidence="1" key="1">
    <citation type="submission" date="2020-07" db="EMBL/GenBank/DDBJ databases">
        <authorList>
            <person name="Tarantini F.S."/>
            <person name="Hong K.W."/>
            <person name="Chan K.G."/>
        </authorList>
    </citation>
    <scope>NUCLEOTIDE SEQUENCE</scope>
    <source>
        <strain evidence="1">32-07</strain>
    </source>
</reference>
<evidence type="ECO:0000313" key="2">
    <source>
        <dbReference type="Proteomes" id="UP001049518"/>
    </source>
</evidence>
<gene>
    <name evidence="1" type="ORF">AGRA3207_006331</name>
</gene>
<protein>
    <submittedName>
        <fullName evidence="1">Uncharacterized protein</fullName>
    </submittedName>
</protein>
<accession>A0ABX8R1G0</accession>
<proteinExistence type="predicted"/>
<evidence type="ECO:0000313" key="1">
    <source>
        <dbReference type="EMBL" id="QXJ24916.1"/>
    </source>
</evidence>